<comment type="caution">
    <text evidence="1">The sequence shown here is derived from an EMBL/GenBank/DDBJ whole genome shotgun (WGS) entry which is preliminary data.</text>
</comment>
<dbReference type="GO" id="GO:0016301">
    <property type="term" value="F:kinase activity"/>
    <property type="evidence" value="ECO:0007669"/>
    <property type="project" value="UniProtKB-KW"/>
</dbReference>
<organism evidence="1">
    <name type="scientific">Cladocopium goreaui</name>
    <dbReference type="NCBI Taxonomy" id="2562237"/>
    <lineage>
        <taxon>Eukaryota</taxon>
        <taxon>Sar</taxon>
        <taxon>Alveolata</taxon>
        <taxon>Dinophyceae</taxon>
        <taxon>Suessiales</taxon>
        <taxon>Symbiodiniaceae</taxon>
        <taxon>Cladocopium</taxon>
    </lineage>
</organism>
<name>A0A9P1CRF3_9DINO</name>
<keyword evidence="2" id="KW-0808">Transferase</keyword>
<sequence>MMESCSFLLGARSVHVEAAIHGRKALAELCPNRRTPMPALTFRTCPMLRCTGKAPTGRKPRFMRHHIAIRDPGNVQIEAKRTSFPCRRRSRRWQHGSFFWATLTEFFPFPQCLRISIWACLKIVYP</sequence>
<dbReference type="AlphaFoldDB" id="A0A9P1CRF3"/>
<evidence type="ECO:0000313" key="3">
    <source>
        <dbReference type="Proteomes" id="UP001152797"/>
    </source>
</evidence>
<protein>
    <submittedName>
        <fullName evidence="2">Histidine kinase</fullName>
    </submittedName>
</protein>
<reference evidence="2 3" key="2">
    <citation type="submission" date="2024-05" db="EMBL/GenBank/DDBJ databases">
        <authorList>
            <person name="Chen Y."/>
            <person name="Shah S."/>
            <person name="Dougan E. K."/>
            <person name="Thang M."/>
            <person name="Chan C."/>
        </authorList>
    </citation>
    <scope>NUCLEOTIDE SEQUENCE [LARGE SCALE GENOMIC DNA]</scope>
</reference>
<keyword evidence="3" id="KW-1185">Reference proteome</keyword>
<evidence type="ECO:0000313" key="1">
    <source>
        <dbReference type="EMBL" id="CAI3995893.1"/>
    </source>
</evidence>
<dbReference type="Proteomes" id="UP001152797">
    <property type="component" value="Unassembled WGS sequence"/>
</dbReference>
<proteinExistence type="predicted"/>
<reference evidence="1" key="1">
    <citation type="submission" date="2022-10" db="EMBL/GenBank/DDBJ databases">
        <authorList>
            <person name="Chen Y."/>
            <person name="Dougan E. K."/>
            <person name="Chan C."/>
            <person name="Rhodes N."/>
            <person name="Thang M."/>
        </authorList>
    </citation>
    <scope>NUCLEOTIDE SEQUENCE</scope>
</reference>
<dbReference type="EMBL" id="CAMXCT020002131">
    <property type="protein sequence ID" value="CAL1149268.1"/>
    <property type="molecule type" value="Genomic_DNA"/>
</dbReference>
<accession>A0A9P1CRF3</accession>
<evidence type="ECO:0000313" key="2">
    <source>
        <dbReference type="EMBL" id="CAL4783205.1"/>
    </source>
</evidence>
<keyword evidence="2" id="KW-0418">Kinase</keyword>
<gene>
    <name evidence="1" type="ORF">C1SCF055_LOCUS22417</name>
</gene>
<dbReference type="EMBL" id="CAMXCT030002131">
    <property type="protein sequence ID" value="CAL4783205.1"/>
    <property type="molecule type" value="Genomic_DNA"/>
</dbReference>
<dbReference type="EMBL" id="CAMXCT010002131">
    <property type="protein sequence ID" value="CAI3995893.1"/>
    <property type="molecule type" value="Genomic_DNA"/>
</dbReference>